<evidence type="ECO:0000313" key="3">
    <source>
        <dbReference type="Proteomes" id="UP000219356"/>
    </source>
</evidence>
<accession>A0A285N446</accession>
<dbReference type="Gene3D" id="3.10.180.10">
    <property type="entry name" value="2,3-Dihydroxybiphenyl 1,2-Dioxygenase, domain 1"/>
    <property type="match status" value="1"/>
</dbReference>
<dbReference type="RefSeq" id="WP_097039037.1">
    <property type="nucleotide sequence ID" value="NZ_OBEK01000001.1"/>
</dbReference>
<dbReference type="Pfam" id="PF00903">
    <property type="entry name" value="Glyoxalase"/>
    <property type="match status" value="1"/>
</dbReference>
<dbReference type="AlphaFoldDB" id="A0A285N446"/>
<dbReference type="SUPFAM" id="SSF54593">
    <property type="entry name" value="Glyoxalase/Bleomycin resistance protein/Dihydroxybiphenyl dioxygenase"/>
    <property type="match status" value="1"/>
</dbReference>
<sequence>MVKGINAYIVTNGNGQEAVKFYEEALDAQVISLQTFGDLPESPDFPIPSEAKNYVLHAHMKIGANELMLSDNFPGTPYTLGNQVGIAVIISTPEKTKTVFDSLSADGHIIMELQQTFWSPLYGQVKDKFGVTWQVSTISEAQ</sequence>
<dbReference type="PANTHER" id="PTHR33990">
    <property type="entry name" value="PROTEIN YJDN-RELATED"/>
    <property type="match status" value="1"/>
</dbReference>
<reference evidence="3" key="1">
    <citation type="submission" date="2017-09" db="EMBL/GenBank/DDBJ databases">
        <authorList>
            <person name="Varghese N."/>
            <person name="Submissions S."/>
        </authorList>
    </citation>
    <scope>NUCLEOTIDE SEQUENCE [LARGE SCALE GENOMIC DNA]</scope>
    <source>
        <strain evidence="3">CGMCC 1.8913</strain>
    </source>
</reference>
<dbReference type="EMBL" id="OBEK01000001">
    <property type="protein sequence ID" value="SNZ04232.1"/>
    <property type="molecule type" value="Genomic_DNA"/>
</dbReference>
<name>A0A285N446_9BACI</name>
<protein>
    <submittedName>
        <fullName evidence="2">PhnB protein</fullName>
    </submittedName>
</protein>
<dbReference type="Proteomes" id="UP000219356">
    <property type="component" value="Unassembled WGS sequence"/>
</dbReference>
<dbReference type="PANTHER" id="PTHR33990:SF1">
    <property type="entry name" value="PROTEIN YJDN"/>
    <property type="match status" value="1"/>
</dbReference>
<dbReference type="InterPro" id="IPR028973">
    <property type="entry name" value="PhnB-like"/>
</dbReference>
<organism evidence="2 3">
    <name type="scientific">Terribacillus aidingensis</name>
    <dbReference type="NCBI Taxonomy" id="586416"/>
    <lineage>
        <taxon>Bacteria</taxon>
        <taxon>Bacillati</taxon>
        <taxon>Bacillota</taxon>
        <taxon>Bacilli</taxon>
        <taxon>Bacillales</taxon>
        <taxon>Bacillaceae</taxon>
        <taxon>Terribacillus</taxon>
    </lineage>
</organism>
<dbReference type="CDD" id="cd06588">
    <property type="entry name" value="PhnB_like"/>
    <property type="match status" value="1"/>
</dbReference>
<dbReference type="InterPro" id="IPR029068">
    <property type="entry name" value="Glyas_Bleomycin-R_OHBP_Dase"/>
</dbReference>
<dbReference type="OrthoDB" id="9795306at2"/>
<proteinExistence type="predicted"/>
<gene>
    <name evidence="2" type="ORF">SAMN05421503_0574</name>
</gene>
<dbReference type="InterPro" id="IPR004360">
    <property type="entry name" value="Glyas_Fos-R_dOase_dom"/>
</dbReference>
<evidence type="ECO:0000313" key="2">
    <source>
        <dbReference type="EMBL" id="SNZ04232.1"/>
    </source>
</evidence>
<keyword evidence="3" id="KW-1185">Reference proteome</keyword>
<evidence type="ECO:0000259" key="1">
    <source>
        <dbReference type="Pfam" id="PF00903"/>
    </source>
</evidence>
<feature type="domain" description="Glyoxalase/fosfomycin resistance/dioxygenase" evidence="1">
    <location>
        <begin position="5"/>
        <end position="135"/>
    </location>
</feature>